<name>A0A239HYC1_9ACTN</name>
<dbReference type="RefSeq" id="WP_089326377.1">
    <property type="nucleotide sequence ID" value="NZ_FZOR01000011.1"/>
</dbReference>
<evidence type="ECO:0000313" key="2">
    <source>
        <dbReference type="EMBL" id="SNS86241.1"/>
    </source>
</evidence>
<reference evidence="2 3" key="1">
    <citation type="submission" date="2017-06" db="EMBL/GenBank/DDBJ databases">
        <authorList>
            <person name="Kim H.J."/>
            <person name="Triplett B.A."/>
        </authorList>
    </citation>
    <scope>NUCLEOTIDE SEQUENCE [LARGE SCALE GENOMIC DNA]</scope>
    <source>
        <strain evidence="2 3">DSM 44715</strain>
    </source>
</reference>
<evidence type="ECO:0000259" key="1">
    <source>
        <dbReference type="Pfam" id="PF04149"/>
    </source>
</evidence>
<protein>
    <recommendedName>
        <fullName evidence="1">DUF397 domain-containing protein</fullName>
    </recommendedName>
</protein>
<dbReference type="InterPro" id="IPR007278">
    <property type="entry name" value="DUF397"/>
</dbReference>
<keyword evidence="3" id="KW-1185">Reference proteome</keyword>
<dbReference type="EMBL" id="FZOR01000011">
    <property type="protein sequence ID" value="SNS86241.1"/>
    <property type="molecule type" value="Genomic_DNA"/>
</dbReference>
<organism evidence="2 3">
    <name type="scientific">Actinomadura meyerae</name>
    <dbReference type="NCBI Taxonomy" id="240840"/>
    <lineage>
        <taxon>Bacteria</taxon>
        <taxon>Bacillati</taxon>
        <taxon>Actinomycetota</taxon>
        <taxon>Actinomycetes</taxon>
        <taxon>Streptosporangiales</taxon>
        <taxon>Thermomonosporaceae</taxon>
        <taxon>Actinomadura</taxon>
    </lineage>
</organism>
<dbReference type="Pfam" id="PF04149">
    <property type="entry name" value="DUF397"/>
    <property type="match status" value="1"/>
</dbReference>
<dbReference type="OrthoDB" id="3483392at2"/>
<accession>A0A239HYC1</accession>
<dbReference type="Proteomes" id="UP000198318">
    <property type="component" value="Unassembled WGS sequence"/>
</dbReference>
<evidence type="ECO:0000313" key="3">
    <source>
        <dbReference type="Proteomes" id="UP000198318"/>
    </source>
</evidence>
<gene>
    <name evidence="2" type="ORF">SAMN05443665_101118</name>
</gene>
<proteinExistence type="predicted"/>
<dbReference type="AlphaFoldDB" id="A0A239HYC1"/>
<feature type="domain" description="DUF397" evidence="1">
    <location>
        <begin position="6"/>
        <end position="57"/>
    </location>
</feature>
<sequence>MDLSEATWRKASKSHEEGDACIELASIADEIFIRDSKDPGGPGILVPRSDFRRLADVIKEL</sequence>